<feature type="compositionally biased region" description="Low complexity" evidence="1">
    <location>
        <begin position="257"/>
        <end position="276"/>
    </location>
</feature>
<reference evidence="2 3" key="1">
    <citation type="journal article" date="2020" name="ISME J.">
        <title>Uncovering the hidden diversity of litter-decomposition mechanisms in mushroom-forming fungi.</title>
        <authorList>
            <person name="Floudas D."/>
            <person name="Bentzer J."/>
            <person name="Ahren D."/>
            <person name="Johansson T."/>
            <person name="Persson P."/>
            <person name="Tunlid A."/>
        </authorList>
    </citation>
    <scope>NUCLEOTIDE SEQUENCE [LARGE SCALE GENOMIC DNA]</scope>
    <source>
        <strain evidence="2 3">CBS 406.79</strain>
    </source>
</reference>
<feature type="region of interest" description="Disordered" evidence="1">
    <location>
        <begin position="212"/>
        <end position="276"/>
    </location>
</feature>
<dbReference type="OrthoDB" id="3168445at2759"/>
<comment type="caution">
    <text evidence="2">The sequence shown here is derived from an EMBL/GenBank/DDBJ whole genome shotgun (WGS) entry which is preliminary data.</text>
</comment>
<keyword evidence="3" id="KW-1185">Reference proteome</keyword>
<feature type="compositionally biased region" description="Basic and acidic residues" evidence="1">
    <location>
        <begin position="97"/>
        <end position="108"/>
    </location>
</feature>
<feature type="compositionally biased region" description="Basic and acidic residues" evidence="1">
    <location>
        <begin position="12"/>
        <end position="21"/>
    </location>
</feature>
<dbReference type="EMBL" id="JAACJN010000095">
    <property type="protein sequence ID" value="KAF5375755.1"/>
    <property type="molecule type" value="Genomic_DNA"/>
</dbReference>
<proteinExistence type="predicted"/>
<protein>
    <submittedName>
        <fullName evidence="2">Uncharacterized protein</fullName>
    </submittedName>
</protein>
<feature type="region of interest" description="Disordered" evidence="1">
    <location>
        <begin position="84"/>
        <end position="123"/>
    </location>
</feature>
<feature type="region of interest" description="Disordered" evidence="1">
    <location>
        <begin position="330"/>
        <end position="382"/>
    </location>
</feature>
<evidence type="ECO:0000256" key="1">
    <source>
        <dbReference type="SAM" id="MobiDB-lite"/>
    </source>
</evidence>
<name>A0A8H5LZI1_9AGAR</name>
<gene>
    <name evidence="2" type="ORF">D9757_009012</name>
</gene>
<dbReference type="Proteomes" id="UP000518752">
    <property type="component" value="Unassembled WGS sequence"/>
</dbReference>
<accession>A0A8H5LZI1</accession>
<organism evidence="2 3">
    <name type="scientific">Collybiopsis confluens</name>
    <dbReference type="NCBI Taxonomy" id="2823264"/>
    <lineage>
        <taxon>Eukaryota</taxon>
        <taxon>Fungi</taxon>
        <taxon>Dikarya</taxon>
        <taxon>Basidiomycota</taxon>
        <taxon>Agaricomycotina</taxon>
        <taxon>Agaricomycetes</taxon>
        <taxon>Agaricomycetidae</taxon>
        <taxon>Agaricales</taxon>
        <taxon>Marasmiineae</taxon>
        <taxon>Omphalotaceae</taxon>
        <taxon>Collybiopsis</taxon>
    </lineage>
</organism>
<feature type="region of interest" description="Disordered" evidence="1">
    <location>
        <begin position="1"/>
        <end position="52"/>
    </location>
</feature>
<feature type="compositionally biased region" description="Pro residues" evidence="1">
    <location>
        <begin position="176"/>
        <end position="188"/>
    </location>
</feature>
<dbReference type="AlphaFoldDB" id="A0A8H5LZI1"/>
<feature type="compositionally biased region" description="Polar residues" evidence="1">
    <location>
        <begin position="343"/>
        <end position="366"/>
    </location>
</feature>
<sequence>MSSIAGPSLSKSDSKVEHKDINPPLPNELEPKQSVARKITARRSIGNISRSARRIWTTLRNASPEPANRVPPPSASFRQLREAALRERGLMPQKDMSALEREQDDRKSPTFPAPQTTLTDRMSEADGIKQQWEAKIQSRSTLAEFPDANSQSAMMAIPSPTLMKMSSRSNLKAPKHPPTTDFPPAPMDPKIIPLPPSPFEKTCSIRSFPISTQVIPIPPSPSSYSHTESTDPRASEPESRTPRPNWSLSAAPPPSSRVPSPSSPSASSPSLATSSQLTLESSLSYSTHSNHKAQRLAKTWTNEPKVTVIVESPVEGHPMEQYGLILPSKSITEDEVTRESPADSDSPSVPESELNVGTRNTKTDGSPPSVPRQALGPTMHTPGSIWVETIGIEDDETRRLTEIAFLG</sequence>
<feature type="compositionally biased region" description="Basic and acidic residues" evidence="1">
    <location>
        <begin position="331"/>
        <end position="341"/>
    </location>
</feature>
<feature type="region of interest" description="Disordered" evidence="1">
    <location>
        <begin position="163"/>
        <end position="188"/>
    </location>
</feature>
<evidence type="ECO:0000313" key="2">
    <source>
        <dbReference type="EMBL" id="KAF5375755.1"/>
    </source>
</evidence>
<evidence type="ECO:0000313" key="3">
    <source>
        <dbReference type="Proteomes" id="UP000518752"/>
    </source>
</evidence>
<feature type="compositionally biased region" description="Basic and acidic residues" evidence="1">
    <location>
        <begin position="228"/>
        <end position="241"/>
    </location>
</feature>
<feature type="compositionally biased region" description="Polar residues" evidence="1">
    <location>
        <begin position="1"/>
        <end position="11"/>
    </location>
</feature>